<dbReference type="SUPFAM" id="SSF100939">
    <property type="entry name" value="SPOC domain-like"/>
    <property type="match status" value="1"/>
</dbReference>
<dbReference type="CDD" id="cd00789">
    <property type="entry name" value="KU_like"/>
    <property type="match status" value="1"/>
</dbReference>
<dbReference type="SMART" id="SM00559">
    <property type="entry name" value="Ku78"/>
    <property type="match status" value="1"/>
</dbReference>
<evidence type="ECO:0000256" key="4">
    <source>
        <dbReference type="SAM" id="MobiDB-lite"/>
    </source>
</evidence>
<dbReference type="InterPro" id="IPR006164">
    <property type="entry name" value="DNA_bd_Ku70/Ku80"/>
</dbReference>
<comment type="similarity">
    <text evidence="3">Belongs to the prokaryotic Ku family.</text>
</comment>
<evidence type="ECO:0000313" key="7">
    <source>
        <dbReference type="Proteomes" id="UP001143463"/>
    </source>
</evidence>
<dbReference type="PANTHER" id="PTHR41251:SF1">
    <property type="entry name" value="NON-HOMOLOGOUS END JOINING PROTEIN KU"/>
    <property type="match status" value="1"/>
</dbReference>
<dbReference type="PANTHER" id="PTHR41251">
    <property type="entry name" value="NON-HOMOLOGOUS END JOINING PROTEIN KU"/>
    <property type="match status" value="1"/>
</dbReference>
<dbReference type="GO" id="GO:0003690">
    <property type="term" value="F:double-stranded DNA binding"/>
    <property type="evidence" value="ECO:0007669"/>
    <property type="project" value="UniProtKB-UniRule"/>
</dbReference>
<keyword evidence="3" id="KW-0227">DNA damage</keyword>
<comment type="subunit">
    <text evidence="3">Homodimer. Interacts with LigD.</text>
</comment>
<dbReference type="EMBL" id="BSFQ01000031">
    <property type="protein sequence ID" value="GLL14356.1"/>
    <property type="molecule type" value="Genomic_DNA"/>
</dbReference>
<keyword evidence="1 3" id="KW-0238">DNA-binding</keyword>
<dbReference type="Pfam" id="PF02735">
    <property type="entry name" value="Ku"/>
    <property type="match status" value="1"/>
</dbReference>
<name>A0A9W6L652_9PSEU</name>
<dbReference type="Proteomes" id="UP001143463">
    <property type="component" value="Unassembled WGS sequence"/>
</dbReference>
<evidence type="ECO:0000256" key="1">
    <source>
        <dbReference type="ARBA" id="ARBA00023125"/>
    </source>
</evidence>
<dbReference type="FunFam" id="2.40.290.10:FF:000004">
    <property type="entry name" value="Non-homologous end joining protein Ku"/>
    <property type="match status" value="1"/>
</dbReference>
<dbReference type="GO" id="GO:0006303">
    <property type="term" value="P:double-strand break repair via nonhomologous end joining"/>
    <property type="evidence" value="ECO:0007669"/>
    <property type="project" value="UniProtKB-UniRule"/>
</dbReference>
<protein>
    <recommendedName>
        <fullName evidence="3">Non-homologous end joining protein Ku</fullName>
    </recommendedName>
</protein>
<feature type="region of interest" description="Disordered" evidence="4">
    <location>
        <begin position="250"/>
        <end position="288"/>
    </location>
</feature>
<dbReference type="AlphaFoldDB" id="A0A9W6L652"/>
<evidence type="ECO:0000313" key="6">
    <source>
        <dbReference type="EMBL" id="GLL14356.1"/>
    </source>
</evidence>
<accession>A0A9W6L652</accession>
<keyword evidence="2 3" id="KW-0233">DNA recombination</keyword>
<comment type="caution">
    <text evidence="6">The sequence shown here is derived from an EMBL/GenBank/DDBJ whole genome shotgun (WGS) entry which is preliminary data.</text>
</comment>
<dbReference type="RefSeq" id="WP_037046796.1">
    <property type="nucleotide sequence ID" value="NZ_BAAAUZ010000007.1"/>
</dbReference>
<evidence type="ECO:0000256" key="3">
    <source>
        <dbReference type="HAMAP-Rule" id="MF_01875"/>
    </source>
</evidence>
<dbReference type="NCBIfam" id="TIGR02772">
    <property type="entry name" value="Ku_bact"/>
    <property type="match status" value="1"/>
</dbReference>
<evidence type="ECO:0000256" key="2">
    <source>
        <dbReference type="ARBA" id="ARBA00023172"/>
    </source>
</evidence>
<gene>
    <name evidence="3" type="primary">ku</name>
    <name evidence="6" type="ORF">GCM10017577_55030</name>
</gene>
<evidence type="ECO:0000259" key="5">
    <source>
        <dbReference type="SMART" id="SM00559"/>
    </source>
</evidence>
<comment type="function">
    <text evidence="3">With LigD forms a non-homologous end joining (NHEJ) DNA repair enzyme, which repairs dsDNA breaks with reduced fidelity. Binds linear dsDNA with 5'- and 3'- overhangs but not closed circular dsDNA nor ssDNA. Recruits and stimulates the ligase activity of LigD.</text>
</comment>
<keyword evidence="3" id="KW-0234">DNA repair</keyword>
<dbReference type="PIRSF" id="PIRSF006493">
    <property type="entry name" value="Prok_Ku"/>
    <property type="match status" value="1"/>
</dbReference>
<dbReference type="Gene3D" id="2.40.290.10">
    <property type="match status" value="1"/>
</dbReference>
<feature type="domain" description="Ku" evidence="5">
    <location>
        <begin position="53"/>
        <end position="182"/>
    </location>
</feature>
<reference evidence="6" key="2">
    <citation type="submission" date="2023-01" db="EMBL/GenBank/DDBJ databases">
        <authorList>
            <person name="Sun Q."/>
            <person name="Evtushenko L."/>
        </authorList>
    </citation>
    <scope>NUCLEOTIDE SEQUENCE</scope>
    <source>
        <strain evidence="6">VKM Ac-1069</strain>
    </source>
</reference>
<feature type="compositionally biased region" description="Gly residues" evidence="4">
    <location>
        <begin position="265"/>
        <end position="280"/>
    </location>
</feature>
<dbReference type="InterPro" id="IPR009187">
    <property type="entry name" value="Prok_Ku"/>
</dbReference>
<sequence length="288" mass="31959">MARAIWTGSITFGLVSIPVGLFTATDDHTVHFHQFQRGTSDRIRNQRVNERTGEEVDYGDVVKGAEVGDGEYVVVEQEELDQIAPGRSRTLDITDFVDLADIDPVYYQRTYWLAPTGDEYRKPYALLREAMMQGDKAAIGTFVMRGKEYLAAVRADGAVMALHTLHFADEVRDPSELDNVPTRRTKPGDKELKMATQLIEAMSGPWKPDQYRDTYRDRVGKLIEDKKQGREIVTESEPPEPTEMSALLEALQRSVEEARGKKSGKSGGSRSGGGKSGGKSSGSRRKAS</sequence>
<keyword evidence="7" id="KW-1185">Reference proteome</keyword>
<dbReference type="GO" id="GO:0006310">
    <property type="term" value="P:DNA recombination"/>
    <property type="evidence" value="ECO:0007669"/>
    <property type="project" value="UniProtKB-KW"/>
</dbReference>
<organism evidence="6 7">
    <name type="scientific">Pseudonocardia halophobica</name>
    <dbReference type="NCBI Taxonomy" id="29401"/>
    <lineage>
        <taxon>Bacteria</taxon>
        <taxon>Bacillati</taxon>
        <taxon>Actinomycetota</taxon>
        <taxon>Actinomycetes</taxon>
        <taxon>Pseudonocardiales</taxon>
        <taxon>Pseudonocardiaceae</taxon>
        <taxon>Pseudonocardia</taxon>
    </lineage>
</organism>
<proteinExistence type="inferred from homology"/>
<dbReference type="HAMAP" id="MF_01875">
    <property type="entry name" value="Prokaryotic_Ku"/>
    <property type="match status" value="1"/>
</dbReference>
<reference evidence="6" key="1">
    <citation type="journal article" date="2014" name="Int. J. Syst. Evol. Microbiol.">
        <title>Complete genome sequence of Corynebacterium casei LMG S-19264T (=DSM 44701T), isolated from a smear-ripened cheese.</title>
        <authorList>
            <consortium name="US DOE Joint Genome Institute (JGI-PGF)"/>
            <person name="Walter F."/>
            <person name="Albersmeier A."/>
            <person name="Kalinowski J."/>
            <person name="Ruckert C."/>
        </authorList>
    </citation>
    <scope>NUCLEOTIDE SEQUENCE</scope>
    <source>
        <strain evidence="6">VKM Ac-1069</strain>
    </source>
</reference>
<dbReference type="InterPro" id="IPR016194">
    <property type="entry name" value="SPOC-like_C_dom_sf"/>
</dbReference>